<keyword evidence="2" id="KW-0472">Membrane</keyword>
<proteinExistence type="predicted"/>
<evidence type="ECO:0000256" key="2">
    <source>
        <dbReference type="SAM" id="Phobius"/>
    </source>
</evidence>
<reference evidence="5" key="1">
    <citation type="journal article" date="2019" name="Nat. Commun.">
        <title>The genome of broomcorn millet.</title>
        <authorList>
            <person name="Zou C."/>
            <person name="Miki D."/>
            <person name="Li D."/>
            <person name="Tang Q."/>
            <person name="Xiao L."/>
            <person name="Rajput S."/>
            <person name="Deng P."/>
            <person name="Jia W."/>
            <person name="Huang R."/>
            <person name="Zhang M."/>
            <person name="Sun Y."/>
            <person name="Hu J."/>
            <person name="Fu X."/>
            <person name="Schnable P.S."/>
            <person name="Li F."/>
            <person name="Zhang H."/>
            <person name="Feng B."/>
            <person name="Zhu X."/>
            <person name="Liu R."/>
            <person name="Schnable J.C."/>
            <person name="Zhu J.-K."/>
            <person name="Zhang H."/>
        </authorList>
    </citation>
    <scope>NUCLEOTIDE SEQUENCE [LARGE SCALE GENOMIC DNA]</scope>
</reference>
<feature type="domain" description="DUF7036" evidence="3">
    <location>
        <begin position="218"/>
        <end position="310"/>
    </location>
</feature>
<dbReference type="PANTHER" id="PTHR33826">
    <property type="entry name" value="F20B24.21"/>
    <property type="match status" value="1"/>
</dbReference>
<evidence type="ECO:0000259" key="3">
    <source>
        <dbReference type="Pfam" id="PF23041"/>
    </source>
</evidence>
<keyword evidence="5" id="KW-1185">Reference proteome</keyword>
<evidence type="ECO:0000313" key="4">
    <source>
        <dbReference type="EMBL" id="RLM97917.1"/>
    </source>
</evidence>
<feature type="compositionally biased region" description="Gly residues" evidence="1">
    <location>
        <begin position="17"/>
        <end position="32"/>
    </location>
</feature>
<name>A0A3L6R5X6_PANMI</name>
<dbReference type="EMBL" id="PQIB02000009">
    <property type="protein sequence ID" value="RLM97917.1"/>
    <property type="molecule type" value="Genomic_DNA"/>
</dbReference>
<dbReference type="STRING" id="4540.A0A3L6R5X6"/>
<evidence type="ECO:0000313" key="5">
    <source>
        <dbReference type="Proteomes" id="UP000275267"/>
    </source>
</evidence>
<gene>
    <name evidence="4" type="ORF">C2845_PM06G23510</name>
</gene>
<accession>A0A3L6R5X6</accession>
<feature type="region of interest" description="Disordered" evidence="1">
    <location>
        <begin position="326"/>
        <end position="419"/>
    </location>
</feature>
<keyword evidence="2" id="KW-1133">Transmembrane helix</keyword>
<feature type="region of interest" description="Disordered" evidence="1">
    <location>
        <begin position="432"/>
        <end position="470"/>
    </location>
</feature>
<dbReference type="OrthoDB" id="687571at2759"/>
<dbReference type="AlphaFoldDB" id="A0A3L6R5X6"/>
<feature type="region of interest" description="Disordered" evidence="1">
    <location>
        <begin position="1"/>
        <end position="32"/>
    </location>
</feature>
<organism evidence="4 5">
    <name type="scientific">Panicum miliaceum</name>
    <name type="common">Proso millet</name>
    <name type="synonym">Broomcorn millet</name>
    <dbReference type="NCBI Taxonomy" id="4540"/>
    <lineage>
        <taxon>Eukaryota</taxon>
        <taxon>Viridiplantae</taxon>
        <taxon>Streptophyta</taxon>
        <taxon>Embryophyta</taxon>
        <taxon>Tracheophyta</taxon>
        <taxon>Spermatophyta</taxon>
        <taxon>Magnoliopsida</taxon>
        <taxon>Liliopsida</taxon>
        <taxon>Poales</taxon>
        <taxon>Poaceae</taxon>
        <taxon>PACMAD clade</taxon>
        <taxon>Panicoideae</taxon>
        <taxon>Panicodae</taxon>
        <taxon>Paniceae</taxon>
        <taxon>Panicinae</taxon>
        <taxon>Panicum</taxon>
        <taxon>Panicum sect. Panicum</taxon>
    </lineage>
</organism>
<feature type="compositionally biased region" description="Pro residues" evidence="1">
    <location>
        <begin position="436"/>
        <end position="447"/>
    </location>
</feature>
<dbReference type="Proteomes" id="UP000275267">
    <property type="component" value="Unassembled WGS sequence"/>
</dbReference>
<sequence length="561" mass="61042">MGKEEGGGRQQPTPAEGGPGGSGGGGGGGRGRGIGGRCSSWCRGAERPQCVAALLLGAAVALSALFLLPPFAGRRGGAAAPDPGGTFAADIVASFMLQKTASELSGSTSKLEFDIYEEVGIPNSTVAINFLQPLGASNWTYVIFSIIPYPIFSTMSPTWLSILRASFMSLVVEQSKLHLTESLFGNSTNFEVFKFPGGITIIPPQAAFLLQKPYASFNFTLNFPIYKVQEKTNELKHQMKSGLRLNPYENLYIKLTNSKGSTVAPPTIVEASIVLEVGNHQPSIPRMKQLAQTIANSSSGNLGLNHTVFGRVKQISLSSYLRHSLHSEGGTDAPGPAPMPYQDHPHHHHHRHHCHRHHHHEHHHHHHHNSHEDKKHFAPSPAPVYSPVQQPKYRSPSPSCPYGYTKKPKNKAPVAPTAEPVASNHHYASPATIPCAVPPPSISPPPSVHHSPNNPGRHNSALSPSPALAKPHLHTAPRVHRHHPTPTPAVAPAPHSCESFPPWSLFMFSQLAGVTILKKYLFIKIMGDMIFQCWWFLFFSSCSSIPKFEEYPISETFLLLL</sequence>
<feature type="compositionally biased region" description="Basic residues" evidence="1">
    <location>
        <begin position="345"/>
        <end position="369"/>
    </location>
</feature>
<feature type="transmembrane region" description="Helical" evidence="2">
    <location>
        <begin position="50"/>
        <end position="68"/>
    </location>
</feature>
<dbReference type="InterPro" id="IPR055464">
    <property type="entry name" value="DUF7036"/>
</dbReference>
<protein>
    <recommendedName>
        <fullName evidence="3">DUF7036 domain-containing protein</fullName>
    </recommendedName>
</protein>
<dbReference type="PANTHER" id="PTHR33826:SF9">
    <property type="entry name" value="OS05G0373500 PROTEIN"/>
    <property type="match status" value="1"/>
</dbReference>
<dbReference type="Pfam" id="PF23041">
    <property type="entry name" value="DUF7036"/>
    <property type="match status" value="2"/>
</dbReference>
<keyword evidence="2" id="KW-0812">Transmembrane</keyword>
<feature type="domain" description="DUF7036" evidence="3">
    <location>
        <begin position="94"/>
        <end position="185"/>
    </location>
</feature>
<comment type="caution">
    <text evidence="4">The sequence shown here is derived from an EMBL/GenBank/DDBJ whole genome shotgun (WGS) entry which is preliminary data.</text>
</comment>
<evidence type="ECO:0000256" key="1">
    <source>
        <dbReference type="SAM" id="MobiDB-lite"/>
    </source>
</evidence>